<evidence type="ECO:0000256" key="2">
    <source>
        <dbReference type="ARBA" id="ARBA00022741"/>
    </source>
</evidence>
<dbReference type="KEGG" id="tep:TepRe1_1204"/>
<evidence type="ECO:0000256" key="4">
    <source>
        <dbReference type="PIRNR" id="PIRNR006230"/>
    </source>
</evidence>
<dbReference type="InterPro" id="IPR016478">
    <property type="entry name" value="GTPase_MTG1"/>
</dbReference>
<dbReference type="PIRSF" id="PIRSF006230">
    <property type="entry name" value="MG442"/>
    <property type="match status" value="1"/>
</dbReference>
<comment type="subcellular location">
    <subcellularLocation>
        <location evidence="4">Cytoplasm</location>
    </subcellularLocation>
</comment>
<dbReference type="Gene3D" id="3.40.50.300">
    <property type="entry name" value="P-loop containing nucleotide triphosphate hydrolases"/>
    <property type="match status" value="1"/>
</dbReference>
<feature type="binding site" evidence="5">
    <location>
        <position position="165"/>
    </location>
    <ligand>
        <name>GTP</name>
        <dbReference type="ChEBI" id="CHEBI:37565"/>
    </ligand>
</feature>
<reference evidence="8" key="1">
    <citation type="journal article" date="2013" name="Genome Announc.">
        <title>First genome sequence of a syntrophic acetate-oxidizing bacterium, Tepidanaerobacter acetatoxydans strain Re1.</title>
        <authorList>
            <person name="Manzoor S."/>
            <person name="Bongcam-Rudloff E."/>
            <person name="Schnurer A."/>
            <person name="Muller B."/>
        </authorList>
    </citation>
    <scope>NUCLEOTIDE SEQUENCE [LARGE SCALE GENOMIC DNA]</scope>
    <source>
        <strain evidence="8">Re1</strain>
    </source>
</reference>
<comment type="function">
    <text evidence="4">Required for a late step of 50S ribosomal subunit assembly. Has GTPase activity.</text>
</comment>
<feature type="binding site" evidence="5">
    <location>
        <begin position="121"/>
        <end position="126"/>
    </location>
    <ligand>
        <name>GTP</name>
        <dbReference type="ChEBI" id="CHEBI:37565"/>
    </ligand>
</feature>
<dbReference type="EMBL" id="HF563609">
    <property type="protein sequence ID" value="CDI40647.1"/>
    <property type="molecule type" value="Genomic_DNA"/>
</dbReference>
<comment type="similarity">
    <text evidence="4">Belongs to the TRAFAC class YlqF/YawG GTPase family. MTG1 subfamily.</text>
</comment>
<accession>F4LTM0</accession>
<dbReference type="Pfam" id="PF01926">
    <property type="entry name" value="MMR_HSR1"/>
    <property type="match status" value="1"/>
</dbReference>
<dbReference type="STRING" id="1209989.TepRe1_1204"/>
<dbReference type="PROSITE" id="PS51721">
    <property type="entry name" value="G_CP"/>
    <property type="match status" value="1"/>
</dbReference>
<dbReference type="KEGG" id="tae:TepiRe1_1314"/>
<dbReference type="InterPro" id="IPR030378">
    <property type="entry name" value="G_CP_dom"/>
</dbReference>
<dbReference type="GO" id="GO:0003924">
    <property type="term" value="F:GTPase activity"/>
    <property type="evidence" value="ECO:0007669"/>
    <property type="project" value="TreeGrafter"/>
</dbReference>
<dbReference type="GO" id="GO:0006412">
    <property type="term" value="P:translation"/>
    <property type="evidence" value="ECO:0007669"/>
    <property type="project" value="TreeGrafter"/>
</dbReference>
<dbReference type="GO" id="GO:0005525">
    <property type="term" value="F:GTP binding"/>
    <property type="evidence" value="ECO:0007669"/>
    <property type="project" value="UniProtKB-KW"/>
</dbReference>
<dbReference type="PANTHER" id="PTHR45782">
    <property type="entry name" value="MITOCHONDRIAL RIBOSOME-ASSOCIATED GTPASE 1"/>
    <property type="match status" value="1"/>
</dbReference>
<dbReference type="RefSeq" id="WP_013778273.1">
    <property type="nucleotide sequence ID" value="NC_015519.1"/>
</dbReference>
<keyword evidence="3 4" id="KW-0342">GTP-binding</keyword>
<dbReference type="InterPro" id="IPR006073">
    <property type="entry name" value="GTP-bd"/>
</dbReference>
<dbReference type="CDD" id="cd01856">
    <property type="entry name" value="YlqF"/>
    <property type="match status" value="1"/>
</dbReference>
<keyword evidence="8" id="KW-1185">Reference proteome</keyword>
<evidence type="ECO:0000313" key="7">
    <source>
        <dbReference type="EMBL" id="CDI40647.1"/>
    </source>
</evidence>
<dbReference type="SUPFAM" id="SSF52540">
    <property type="entry name" value="P-loop containing nucleoside triphosphate hydrolases"/>
    <property type="match status" value="1"/>
</dbReference>
<dbReference type="Proteomes" id="UP000010802">
    <property type="component" value="Chromosome"/>
</dbReference>
<keyword evidence="2 4" id="KW-0547">Nucleotide-binding</keyword>
<feature type="binding site" evidence="5">
    <location>
        <begin position="58"/>
        <end position="61"/>
    </location>
    <ligand>
        <name>GTP</name>
        <dbReference type="ChEBI" id="CHEBI:37565"/>
    </ligand>
</feature>
<sequence length="285" mass="32194">MDIQWYPGHMAKTKKMIKDNLKLVDVVLELTDARAPLSTHLPDINSLIGNKNSIMIMNKADLADKKITDMWLKYFKKQGIKAIAVNSLKKSELKNLYNLLGNVKKKTVLRSTRCMIIGIPNVGKSSLINQMAGRKSARTADIPGVTRNKMWLKVDDNLELLDTPGILWPKFEDKTTGIKLAILGSIKQELLDFEKLSLILIKYLLVNYPQALKDRYGVDSSTPAEILEKIAQNRGFLVEGGVFDINRSAKTLINEFRQGKLGRISLEKPEEKEGFWLEIANQDIV</sequence>
<dbReference type="PRINTS" id="PR00326">
    <property type="entry name" value="GTP1OBG"/>
</dbReference>
<dbReference type="OrthoDB" id="9779790at2"/>
<dbReference type="InterPro" id="IPR023179">
    <property type="entry name" value="GTP-bd_ortho_bundle_sf"/>
</dbReference>
<evidence type="ECO:0000256" key="1">
    <source>
        <dbReference type="ARBA" id="ARBA00014898"/>
    </source>
</evidence>
<organism evidence="7 8">
    <name type="scientific">Tepidanaerobacter acetatoxydans (strain DSM 21804 / JCM 16047 / Re1)</name>
    <dbReference type="NCBI Taxonomy" id="1209989"/>
    <lineage>
        <taxon>Bacteria</taxon>
        <taxon>Bacillati</taxon>
        <taxon>Bacillota</taxon>
        <taxon>Clostridia</taxon>
        <taxon>Thermosediminibacterales</taxon>
        <taxon>Tepidanaerobacteraceae</taxon>
        <taxon>Tepidanaerobacter</taxon>
    </lineage>
</organism>
<dbReference type="Gene3D" id="1.10.1580.10">
    <property type="match status" value="1"/>
</dbReference>
<dbReference type="NCBIfam" id="TIGR03596">
    <property type="entry name" value="GTPase_YlqF"/>
    <property type="match status" value="1"/>
</dbReference>
<dbReference type="eggNOG" id="COG1161">
    <property type="taxonomic scope" value="Bacteria"/>
</dbReference>
<dbReference type="HOGENOM" id="CLU_011106_1_0_9"/>
<name>F4LTM0_TEPAE</name>
<feature type="binding site" evidence="5">
    <location>
        <begin position="86"/>
        <end position="87"/>
    </location>
    <ligand>
        <name>GTP</name>
        <dbReference type="ChEBI" id="CHEBI:37565"/>
    </ligand>
</feature>
<proteinExistence type="inferred from homology"/>
<dbReference type="AlphaFoldDB" id="F4LTM0"/>
<protein>
    <recommendedName>
        <fullName evidence="1 4">Ribosome biogenesis GTPase A</fullName>
    </recommendedName>
</protein>
<dbReference type="PANTHER" id="PTHR45782:SF4">
    <property type="entry name" value="MITOCHONDRIAL RIBOSOME-ASSOCIATED GTPASE 1"/>
    <property type="match status" value="1"/>
</dbReference>
<dbReference type="InterPro" id="IPR019991">
    <property type="entry name" value="GTP-bd_ribosome_bgen"/>
</dbReference>
<evidence type="ECO:0000313" key="8">
    <source>
        <dbReference type="Proteomes" id="UP000010802"/>
    </source>
</evidence>
<evidence type="ECO:0000256" key="3">
    <source>
        <dbReference type="ARBA" id="ARBA00023134"/>
    </source>
</evidence>
<keyword evidence="4" id="KW-0963">Cytoplasm</keyword>
<dbReference type="InterPro" id="IPR027417">
    <property type="entry name" value="P-loop_NTPase"/>
</dbReference>
<dbReference type="GO" id="GO:0005737">
    <property type="term" value="C:cytoplasm"/>
    <property type="evidence" value="ECO:0007669"/>
    <property type="project" value="UniProtKB-SubCell"/>
</dbReference>
<evidence type="ECO:0000256" key="5">
    <source>
        <dbReference type="PIRSR" id="PIRSR006230-1"/>
    </source>
</evidence>
<evidence type="ECO:0000259" key="6">
    <source>
        <dbReference type="PROSITE" id="PS51721"/>
    </source>
</evidence>
<gene>
    <name evidence="7" type="primary">rbgA</name>
    <name evidence="7" type="ordered locus">TEPIRE1_1314</name>
</gene>
<feature type="domain" description="CP-type G" evidence="6">
    <location>
        <begin position="13"/>
        <end position="169"/>
    </location>
</feature>